<comment type="caution">
    <text evidence="1">The sequence shown here is derived from an EMBL/GenBank/DDBJ whole genome shotgun (WGS) entry which is preliminary data.</text>
</comment>
<evidence type="ECO:0000313" key="2">
    <source>
        <dbReference type="Proteomes" id="UP001172645"/>
    </source>
</evidence>
<reference evidence="1" key="1">
    <citation type="submission" date="2023-06" db="EMBL/GenBank/DDBJ databases">
        <title>Phylogenetic Diversity of Rhizobium strains.</title>
        <authorList>
            <person name="Moura F.T."/>
            <person name="Helene L.C.F."/>
            <person name="Hungria M."/>
        </authorList>
    </citation>
    <scope>NUCLEOTIDE SEQUENCE</scope>
    <source>
        <strain evidence="1">CCGE526</strain>
    </source>
</reference>
<dbReference type="Proteomes" id="UP001172645">
    <property type="component" value="Unassembled WGS sequence"/>
</dbReference>
<organism evidence="1 2">
    <name type="scientific">Rhizobium mayense</name>
    <dbReference type="NCBI Taxonomy" id="1312184"/>
    <lineage>
        <taxon>Bacteria</taxon>
        <taxon>Pseudomonadati</taxon>
        <taxon>Pseudomonadota</taxon>
        <taxon>Alphaproteobacteria</taxon>
        <taxon>Hyphomicrobiales</taxon>
        <taxon>Rhizobiaceae</taxon>
        <taxon>Rhizobium/Agrobacterium group</taxon>
        <taxon>Rhizobium</taxon>
    </lineage>
</organism>
<dbReference type="RefSeq" id="WP_162950434.1">
    <property type="nucleotide sequence ID" value="NZ_JARFYM010000037.1"/>
</dbReference>
<proteinExistence type="predicted"/>
<dbReference type="EMBL" id="JARFYM010000037">
    <property type="protein sequence ID" value="MDL2403021.1"/>
    <property type="molecule type" value="Genomic_DNA"/>
</dbReference>
<evidence type="ECO:0000313" key="1">
    <source>
        <dbReference type="EMBL" id="MDL2403021.1"/>
    </source>
</evidence>
<gene>
    <name evidence="1" type="ORF">PY649_29415</name>
</gene>
<accession>A0ABT7K335</accession>
<keyword evidence="2" id="KW-1185">Reference proteome</keyword>
<name>A0ABT7K335_9HYPH</name>
<protein>
    <submittedName>
        <fullName evidence="1">Uncharacterized protein</fullName>
    </submittedName>
</protein>
<sequence length="116" mass="13112">MELSRDKAELYSCSGFQVTARRYAQLKEFFLIMNTLLVQFDHKGGNVFGSFVFTTYTKFSKNGIKCALAGAKRLGIQGYVPLMNVPGDHSSHLRKQRYSGREVEAKCLFAAFQSTR</sequence>